<dbReference type="PROSITE" id="PS01086">
    <property type="entry name" value="RIBUL_P_3_EPIMER_2"/>
    <property type="match status" value="1"/>
</dbReference>
<dbReference type="InterPro" id="IPR000056">
    <property type="entry name" value="Ribul_P_3_epim-like"/>
</dbReference>
<dbReference type="Pfam" id="PF00834">
    <property type="entry name" value="Ribul_P_3_epim"/>
    <property type="match status" value="1"/>
</dbReference>
<evidence type="ECO:0000256" key="2">
    <source>
        <dbReference type="ARBA" id="ARBA00001936"/>
    </source>
</evidence>
<protein>
    <recommendedName>
        <fullName evidence="7">ribulose-phosphate 3-epimerase</fullName>
        <ecNumber evidence="7">5.1.3.1</ecNumber>
    </recommendedName>
</protein>
<dbReference type="EC" id="5.1.3.1" evidence="7"/>
<evidence type="ECO:0000256" key="3">
    <source>
        <dbReference type="ARBA" id="ARBA00001941"/>
    </source>
</evidence>
<dbReference type="NCBIfam" id="TIGR01163">
    <property type="entry name" value="rpe"/>
    <property type="match status" value="1"/>
</dbReference>
<dbReference type="PIRSF" id="PIRSF001461">
    <property type="entry name" value="RPE"/>
    <property type="match status" value="1"/>
</dbReference>
<accession>A0A381VG94</accession>
<dbReference type="CDD" id="cd00429">
    <property type="entry name" value="RPE"/>
    <property type="match status" value="1"/>
</dbReference>
<evidence type="ECO:0000256" key="9">
    <source>
        <dbReference type="ARBA" id="ARBA00023235"/>
    </source>
</evidence>
<dbReference type="GO" id="GO:0006098">
    <property type="term" value="P:pentose-phosphate shunt"/>
    <property type="evidence" value="ECO:0007669"/>
    <property type="project" value="InterPro"/>
</dbReference>
<dbReference type="GO" id="GO:0005737">
    <property type="term" value="C:cytoplasm"/>
    <property type="evidence" value="ECO:0007669"/>
    <property type="project" value="UniProtKB-ARBA"/>
</dbReference>
<proteinExistence type="inferred from homology"/>
<dbReference type="InterPro" id="IPR026019">
    <property type="entry name" value="Ribul_P_3_epim"/>
</dbReference>
<evidence type="ECO:0000256" key="1">
    <source>
        <dbReference type="ARBA" id="ARBA00001782"/>
    </source>
</evidence>
<dbReference type="Gene3D" id="3.20.20.70">
    <property type="entry name" value="Aldolase class I"/>
    <property type="match status" value="1"/>
</dbReference>
<comment type="cofactor">
    <cofactor evidence="4">
        <name>Zn(2+)</name>
        <dbReference type="ChEBI" id="CHEBI:29105"/>
    </cofactor>
</comment>
<comment type="cofactor">
    <cofactor evidence="3">
        <name>Co(2+)</name>
        <dbReference type="ChEBI" id="CHEBI:48828"/>
    </cofactor>
</comment>
<name>A0A381VG94_9ZZZZ</name>
<dbReference type="PROSITE" id="PS01085">
    <property type="entry name" value="RIBUL_P_3_EPIMER_1"/>
    <property type="match status" value="1"/>
</dbReference>
<comment type="cofactor">
    <cofactor evidence="2">
        <name>Mn(2+)</name>
        <dbReference type="ChEBI" id="CHEBI:29035"/>
    </cofactor>
</comment>
<evidence type="ECO:0000256" key="7">
    <source>
        <dbReference type="ARBA" id="ARBA00013188"/>
    </source>
</evidence>
<dbReference type="GO" id="GO:0046872">
    <property type="term" value="F:metal ion binding"/>
    <property type="evidence" value="ECO:0007669"/>
    <property type="project" value="UniProtKB-KW"/>
</dbReference>
<dbReference type="InterPro" id="IPR013785">
    <property type="entry name" value="Aldolase_TIM"/>
</dbReference>
<keyword evidence="9" id="KW-0413">Isomerase</keyword>
<reference evidence="10" key="1">
    <citation type="submission" date="2018-05" db="EMBL/GenBank/DDBJ databases">
        <authorList>
            <person name="Lanie J.A."/>
            <person name="Ng W.-L."/>
            <person name="Kazmierczak K.M."/>
            <person name="Andrzejewski T.M."/>
            <person name="Davidsen T.M."/>
            <person name="Wayne K.J."/>
            <person name="Tettelin H."/>
            <person name="Glass J.I."/>
            <person name="Rusch D."/>
            <person name="Podicherti R."/>
            <person name="Tsui H.-C.T."/>
            <person name="Winkler M.E."/>
        </authorList>
    </citation>
    <scope>NUCLEOTIDE SEQUENCE</scope>
</reference>
<dbReference type="FunFam" id="3.20.20.70:FF:000004">
    <property type="entry name" value="Ribulose-phosphate 3-epimerase"/>
    <property type="match status" value="1"/>
</dbReference>
<dbReference type="GO" id="GO:0005975">
    <property type="term" value="P:carbohydrate metabolic process"/>
    <property type="evidence" value="ECO:0007669"/>
    <property type="project" value="InterPro"/>
</dbReference>
<comment type="similarity">
    <text evidence="6">Belongs to the ribulose-phosphate 3-epimerase family.</text>
</comment>
<gene>
    <name evidence="10" type="ORF">METZ01_LOCUS91521</name>
</gene>
<dbReference type="GO" id="GO:0004750">
    <property type="term" value="F:D-ribulose-phosphate 3-epimerase activity"/>
    <property type="evidence" value="ECO:0007669"/>
    <property type="project" value="UniProtKB-EC"/>
</dbReference>
<dbReference type="EMBL" id="UINC01008598">
    <property type="protein sequence ID" value="SVA38667.1"/>
    <property type="molecule type" value="Genomic_DNA"/>
</dbReference>
<dbReference type="HAMAP" id="MF_02227">
    <property type="entry name" value="RPE"/>
    <property type="match status" value="1"/>
</dbReference>
<dbReference type="PANTHER" id="PTHR11749">
    <property type="entry name" value="RIBULOSE-5-PHOSPHATE-3-EPIMERASE"/>
    <property type="match status" value="1"/>
</dbReference>
<sequence length="222" mass="24116">MADYKIAPSILSADFSRLGEEVEMVLDAGADIIHFDVMDNHYVPNLTVGPVVCKALRNFGVEAPIDVHLMVSPVDDLVVSFAEAGATYISFHPEASENIDATIQLIKKHDCKPGLAINPDTSIDCLDDRLESIDLVVIMSVYPGFGGQSFIDSSLQKLEDVRKCIIASGKPILLEIDGGIKANNIRDVARHGADVFVSGSGIFGTENYRKTIEHMRAELSKV</sequence>
<evidence type="ECO:0000256" key="8">
    <source>
        <dbReference type="ARBA" id="ARBA00022723"/>
    </source>
</evidence>
<evidence type="ECO:0000256" key="6">
    <source>
        <dbReference type="ARBA" id="ARBA00009541"/>
    </source>
</evidence>
<dbReference type="AlphaFoldDB" id="A0A381VG94"/>
<evidence type="ECO:0000256" key="5">
    <source>
        <dbReference type="ARBA" id="ARBA00001954"/>
    </source>
</evidence>
<dbReference type="InterPro" id="IPR011060">
    <property type="entry name" value="RibuloseP-bd_barrel"/>
</dbReference>
<organism evidence="10">
    <name type="scientific">marine metagenome</name>
    <dbReference type="NCBI Taxonomy" id="408172"/>
    <lineage>
        <taxon>unclassified sequences</taxon>
        <taxon>metagenomes</taxon>
        <taxon>ecological metagenomes</taxon>
    </lineage>
</organism>
<evidence type="ECO:0000256" key="4">
    <source>
        <dbReference type="ARBA" id="ARBA00001947"/>
    </source>
</evidence>
<comment type="catalytic activity">
    <reaction evidence="1">
        <text>D-ribulose 5-phosphate = D-xylulose 5-phosphate</text>
        <dbReference type="Rhea" id="RHEA:13677"/>
        <dbReference type="ChEBI" id="CHEBI:57737"/>
        <dbReference type="ChEBI" id="CHEBI:58121"/>
        <dbReference type="EC" id="5.1.3.1"/>
    </reaction>
</comment>
<comment type="cofactor">
    <cofactor evidence="5">
        <name>Fe(2+)</name>
        <dbReference type="ChEBI" id="CHEBI:29033"/>
    </cofactor>
</comment>
<dbReference type="NCBIfam" id="NF004076">
    <property type="entry name" value="PRK05581.1-4"/>
    <property type="match status" value="1"/>
</dbReference>
<keyword evidence="8" id="KW-0479">Metal-binding</keyword>
<dbReference type="SUPFAM" id="SSF51366">
    <property type="entry name" value="Ribulose-phoshate binding barrel"/>
    <property type="match status" value="1"/>
</dbReference>
<evidence type="ECO:0000313" key="10">
    <source>
        <dbReference type="EMBL" id="SVA38667.1"/>
    </source>
</evidence>